<dbReference type="AlphaFoldDB" id="A0A0E0EXZ3"/>
<organism evidence="2">
    <name type="scientific">Oryza meridionalis</name>
    <dbReference type="NCBI Taxonomy" id="40149"/>
    <lineage>
        <taxon>Eukaryota</taxon>
        <taxon>Viridiplantae</taxon>
        <taxon>Streptophyta</taxon>
        <taxon>Embryophyta</taxon>
        <taxon>Tracheophyta</taxon>
        <taxon>Spermatophyta</taxon>
        <taxon>Magnoliopsida</taxon>
        <taxon>Liliopsida</taxon>
        <taxon>Poales</taxon>
        <taxon>Poaceae</taxon>
        <taxon>BOP clade</taxon>
        <taxon>Oryzoideae</taxon>
        <taxon>Oryzeae</taxon>
        <taxon>Oryzinae</taxon>
        <taxon>Oryza</taxon>
    </lineage>
</organism>
<evidence type="ECO:0000256" key="1">
    <source>
        <dbReference type="SAM" id="MobiDB-lite"/>
    </source>
</evidence>
<reference evidence="2" key="1">
    <citation type="submission" date="2015-04" db="UniProtKB">
        <authorList>
            <consortium name="EnsemblPlants"/>
        </authorList>
    </citation>
    <scope>IDENTIFICATION</scope>
</reference>
<feature type="region of interest" description="Disordered" evidence="1">
    <location>
        <begin position="18"/>
        <end position="49"/>
    </location>
</feature>
<evidence type="ECO:0000313" key="3">
    <source>
        <dbReference type="Proteomes" id="UP000008021"/>
    </source>
</evidence>
<proteinExistence type="predicted"/>
<dbReference type="EnsemblPlants" id="OMERI10G07570.2">
    <property type="protein sequence ID" value="OMERI10G07570.2"/>
    <property type="gene ID" value="OMERI10G07570"/>
</dbReference>
<dbReference type="Proteomes" id="UP000008021">
    <property type="component" value="Chromosome 10"/>
</dbReference>
<keyword evidence="3" id="KW-1185">Reference proteome</keyword>
<dbReference type="EnsemblPlants" id="OMERI10G07570.3">
    <property type="protein sequence ID" value="OMERI10G07570.3"/>
    <property type="gene ID" value="OMERI10G07570"/>
</dbReference>
<dbReference type="Gramene" id="OMERI10G07570.2">
    <property type="protein sequence ID" value="OMERI10G07570.2"/>
    <property type="gene ID" value="OMERI10G07570"/>
</dbReference>
<accession>A0A0E0EXZ3</accession>
<reference evidence="2" key="2">
    <citation type="submission" date="2018-05" db="EMBL/GenBank/DDBJ databases">
        <title>OmerRS3 (Oryza meridionalis Reference Sequence Version 3).</title>
        <authorList>
            <person name="Zhang J."/>
            <person name="Kudrna D."/>
            <person name="Lee S."/>
            <person name="Talag J."/>
            <person name="Welchert J."/>
            <person name="Wing R.A."/>
        </authorList>
    </citation>
    <scope>NUCLEOTIDE SEQUENCE [LARGE SCALE GENOMIC DNA]</scope>
    <source>
        <strain evidence="2">OR44</strain>
    </source>
</reference>
<name>A0A0E0EXZ3_9ORYZ</name>
<protein>
    <submittedName>
        <fullName evidence="2">Uncharacterized protein</fullName>
    </submittedName>
</protein>
<dbReference type="Gramene" id="OMERI10G07570.3">
    <property type="protein sequence ID" value="OMERI10G07570.3"/>
    <property type="gene ID" value="OMERI10G07570"/>
</dbReference>
<evidence type="ECO:0000313" key="2">
    <source>
        <dbReference type="EnsemblPlants" id="OMERI10G07570.2"/>
    </source>
</evidence>
<sequence length="164" mass="18179">MSATADVIPPLAIVGRHAYTPPFPPSLPRRRPSPDHRRPPIPLTADSSRCQTPSMRAAADVISPLTVDHRFAPPDRRREQQVQDITLALALALASLEVITWDKTTTHVKHAQSCFPFATLETFDPFEAGWVLGCFKGITACQNSRDVRIKSQLMIKKMGDRGVQ</sequence>